<name>A0A381QBD9_9ZZZZ</name>
<dbReference type="InterPro" id="IPR050816">
    <property type="entry name" value="Flavin-dep_Halogenase_NPB"/>
</dbReference>
<protein>
    <recommendedName>
        <fullName evidence="2">Tryptophan halogenase</fullName>
    </recommendedName>
</protein>
<accession>A0A381QBD9</accession>
<dbReference type="AlphaFoldDB" id="A0A381QBD9"/>
<dbReference type="GO" id="GO:0004497">
    <property type="term" value="F:monooxygenase activity"/>
    <property type="evidence" value="ECO:0007669"/>
    <property type="project" value="InterPro"/>
</dbReference>
<dbReference type="InterPro" id="IPR006905">
    <property type="entry name" value="Flavin_halogenase"/>
</dbReference>
<organism evidence="1">
    <name type="scientific">marine metagenome</name>
    <dbReference type="NCBI Taxonomy" id="408172"/>
    <lineage>
        <taxon>unclassified sequences</taxon>
        <taxon>metagenomes</taxon>
        <taxon>ecological metagenomes</taxon>
    </lineage>
</organism>
<proteinExistence type="predicted"/>
<dbReference type="Pfam" id="PF04820">
    <property type="entry name" value="Trp_halogenase"/>
    <property type="match status" value="1"/>
</dbReference>
<dbReference type="Gene3D" id="3.50.50.60">
    <property type="entry name" value="FAD/NAD(P)-binding domain"/>
    <property type="match status" value="2"/>
</dbReference>
<evidence type="ECO:0000313" key="1">
    <source>
        <dbReference type="EMBL" id="SUZ76641.1"/>
    </source>
</evidence>
<gene>
    <name evidence="1" type="ORF">METZ01_LOCUS29495</name>
</gene>
<evidence type="ECO:0008006" key="2">
    <source>
        <dbReference type="Google" id="ProtNLM"/>
    </source>
</evidence>
<dbReference type="EMBL" id="UINC01001285">
    <property type="protein sequence ID" value="SUZ76641.1"/>
    <property type="molecule type" value="Genomic_DNA"/>
</dbReference>
<sequence>MVPDMEIEIYYDSKIKPLVVGESMQPYMRFFFEKVFEDESWMDKTNATYKFYIKHDGWASKDSSMTFPLCDDRFDNIEECEREVFSATSTKLPSCSSRHAWQMQSVLLQPILIEKCEEMGIKLIDKHFDFDDTSEFVIDCRGFKGLEGGNISPLIINDTAIAGHVDHFGDTKERYYTRTIAKDNGWAWEIPLQNKVGVGRVFCSRYNTEEEIKEQLLKTYGLKKTLTVPFVTRYNTDACTSQSLKIGTSSVFIEPLEATTLLLVVYSCWLFKEMLKSFQFTIDKYFVEHYNKNYRRMVDQHVLFIESFYGLSNRVDSPYWQEIDKHRKAFRKKINKNWPEYYGNYIKKKVYEGFEFKPSGIGRYFNM</sequence>
<dbReference type="PANTHER" id="PTHR43747:SF4">
    <property type="entry name" value="FLAVIN-DEPENDENT TRYPTOPHAN HALOGENASE"/>
    <property type="match status" value="1"/>
</dbReference>
<reference evidence="1" key="1">
    <citation type="submission" date="2018-05" db="EMBL/GenBank/DDBJ databases">
        <authorList>
            <person name="Lanie J.A."/>
            <person name="Ng W.-L."/>
            <person name="Kazmierczak K.M."/>
            <person name="Andrzejewski T.M."/>
            <person name="Davidsen T.M."/>
            <person name="Wayne K.J."/>
            <person name="Tettelin H."/>
            <person name="Glass J.I."/>
            <person name="Rusch D."/>
            <person name="Podicherti R."/>
            <person name="Tsui H.-C.T."/>
            <person name="Winkler M.E."/>
        </authorList>
    </citation>
    <scope>NUCLEOTIDE SEQUENCE</scope>
</reference>
<dbReference type="InterPro" id="IPR036188">
    <property type="entry name" value="FAD/NAD-bd_sf"/>
</dbReference>
<dbReference type="PANTHER" id="PTHR43747">
    <property type="entry name" value="FAD-BINDING PROTEIN"/>
    <property type="match status" value="1"/>
</dbReference>